<comment type="caution">
    <text evidence="4">The sequence shown here is derived from an EMBL/GenBank/DDBJ whole genome shotgun (WGS) entry which is preliminary data.</text>
</comment>
<dbReference type="InterPro" id="IPR036508">
    <property type="entry name" value="Chitin-bd_dom_sf"/>
</dbReference>
<reference evidence="4" key="1">
    <citation type="submission" date="2020-08" db="EMBL/GenBank/DDBJ databases">
        <title>Genome sequencing and assembly of the red palm weevil Rhynchophorus ferrugineus.</title>
        <authorList>
            <person name="Dias G.B."/>
            <person name="Bergman C.M."/>
            <person name="Manee M."/>
        </authorList>
    </citation>
    <scope>NUCLEOTIDE SEQUENCE</scope>
    <source>
        <strain evidence="4">AA-2017</strain>
        <tissue evidence="4">Whole larva</tissue>
    </source>
</reference>
<accession>A0A834IL04</accession>
<dbReference type="Proteomes" id="UP000625711">
    <property type="component" value="Unassembled WGS sequence"/>
</dbReference>
<dbReference type="OrthoDB" id="7426044at2759"/>
<dbReference type="EMBL" id="JAACXV010000327">
    <property type="protein sequence ID" value="KAF7279983.1"/>
    <property type="molecule type" value="Genomic_DNA"/>
</dbReference>
<dbReference type="PROSITE" id="PS51257">
    <property type="entry name" value="PROKAR_LIPOPROTEIN"/>
    <property type="match status" value="1"/>
</dbReference>
<name>A0A834IL04_RHYFE</name>
<feature type="compositionally biased region" description="Acidic residues" evidence="1">
    <location>
        <begin position="124"/>
        <end position="136"/>
    </location>
</feature>
<evidence type="ECO:0000256" key="2">
    <source>
        <dbReference type="SAM" id="SignalP"/>
    </source>
</evidence>
<dbReference type="GO" id="GO:0008061">
    <property type="term" value="F:chitin binding"/>
    <property type="evidence" value="ECO:0007669"/>
    <property type="project" value="InterPro"/>
</dbReference>
<evidence type="ECO:0000313" key="4">
    <source>
        <dbReference type="EMBL" id="KAF7279983.1"/>
    </source>
</evidence>
<evidence type="ECO:0000259" key="3">
    <source>
        <dbReference type="PROSITE" id="PS50940"/>
    </source>
</evidence>
<protein>
    <recommendedName>
        <fullName evidence="3">Chitin-binding type-2 domain-containing protein</fullName>
    </recommendedName>
</protein>
<dbReference type="InterPro" id="IPR002557">
    <property type="entry name" value="Chitin-bd_dom"/>
</dbReference>
<dbReference type="SUPFAM" id="SSF57625">
    <property type="entry name" value="Invertebrate chitin-binding proteins"/>
    <property type="match status" value="1"/>
</dbReference>
<feature type="region of interest" description="Disordered" evidence="1">
    <location>
        <begin position="107"/>
        <end position="143"/>
    </location>
</feature>
<dbReference type="PANTHER" id="PTHR22933">
    <property type="entry name" value="FI18007P1-RELATED"/>
    <property type="match status" value="1"/>
</dbReference>
<dbReference type="AlphaFoldDB" id="A0A834IL04"/>
<evidence type="ECO:0000313" key="5">
    <source>
        <dbReference type="Proteomes" id="UP000625711"/>
    </source>
</evidence>
<dbReference type="InterPro" id="IPR052976">
    <property type="entry name" value="Scoloptoxin-like"/>
</dbReference>
<dbReference type="PROSITE" id="PS50940">
    <property type="entry name" value="CHIT_BIND_II"/>
    <property type="match status" value="1"/>
</dbReference>
<dbReference type="GO" id="GO:0005576">
    <property type="term" value="C:extracellular region"/>
    <property type="evidence" value="ECO:0007669"/>
    <property type="project" value="InterPro"/>
</dbReference>
<dbReference type="Pfam" id="PF01607">
    <property type="entry name" value="CBM_14"/>
    <property type="match status" value="1"/>
</dbReference>
<proteinExistence type="predicted"/>
<feature type="chain" id="PRO_5033053655" description="Chitin-binding type-2 domain-containing protein" evidence="2">
    <location>
        <begin position="24"/>
        <end position="392"/>
    </location>
</feature>
<keyword evidence="5" id="KW-1185">Reference proteome</keyword>
<feature type="signal peptide" evidence="2">
    <location>
        <begin position="1"/>
        <end position="23"/>
    </location>
</feature>
<sequence>MKIYIATFLLFLTAVSCLPDARGVTPGIPGYTQLKSDELRYLQNHGFGATRKTFRPTVAYEEVEYKDSNPESTQGQATYAVPNYPVPVKTTPLKAFATATPKYFASPNSNDFRRPAGPVRNKLEEEEEEDDKEEEQPDRLTELLPQSKFQCNGKKTGYYADQDLGCEIFHYCHENAKHSWICPEGFTFHQIQLICMPPGGDNICEKSSDYHFVNDYLYKPVNLQEYQQKPNISLKYSDRYFPEAYRPKFDDDDAPVQHQHSVRVANVQRYQPVQSSTFKPQAALGQVFRSPEEINISLQQRRPQFNTPKYDSYRNYLSRNGRCDLDVALRVSCCFTIIAVSVHVTPIFGRRFLGIGLGGARSPSEERMDSIARTVLFVSYFLMACSALEVST</sequence>
<dbReference type="PANTHER" id="PTHR22933:SF31">
    <property type="entry name" value="FI18007P1"/>
    <property type="match status" value="1"/>
</dbReference>
<feature type="domain" description="Chitin-binding type-2" evidence="3">
    <location>
        <begin position="148"/>
        <end position="206"/>
    </location>
</feature>
<keyword evidence="2" id="KW-0732">Signal</keyword>
<evidence type="ECO:0000256" key="1">
    <source>
        <dbReference type="SAM" id="MobiDB-lite"/>
    </source>
</evidence>
<gene>
    <name evidence="4" type="ORF">GWI33_006500</name>
</gene>
<organism evidence="4 5">
    <name type="scientific">Rhynchophorus ferrugineus</name>
    <name type="common">Red palm weevil</name>
    <name type="synonym">Curculio ferrugineus</name>
    <dbReference type="NCBI Taxonomy" id="354439"/>
    <lineage>
        <taxon>Eukaryota</taxon>
        <taxon>Metazoa</taxon>
        <taxon>Ecdysozoa</taxon>
        <taxon>Arthropoda</taxon>
        <taxon>Hexapoda</taxon>
        <taxon>Insecta</taxon>
        <taxon>Pterygota</taxon>
        <taxon>Neoptera</taxon>
        <taxon>Endopterygota</taxon>
        <taxon>Coleoptera</taxon>
        <taxon>Polyphaga</taxon>
        <taxon>Cucujiformia</taxon>
        <taxon>Curculionidae</taxon>
        <taxon>Dryophthorinae</taxon>
        <taxon>Rhynchophorus</taxon>
    </lineage>
</organism>